<protein>
    <recommendedName>
        <fullName evidence="3">DUF1102 domain-containing protein</fullName>
    </recommendedName>
</protein>
<dbReference type="PROSITE" id="PS51318">
    <property type="entry name" value="TAT"/>
    <property type="match status" value="1"/>
</dbReference>
<dbReference type="Proteomes" id="UP001597075">
    <property type="component" value="Unassembled WGS sequence"/>
</dbReference>
<evidence type="ECO:0000313" key="2">
    <source>
        <dbReference type="Proteomes" id="UP001597075"/>
    </source>
</evidence>
<dbReference type="AlphaFoldDB" id="A0ABD6D164"/>
<evidence type="ECO:0000313" key="1">
    <source>
        <dbReference type="EMBL" id="MFD1634315.1"/>
    </source>
</evidence>
<proteinExistence type="predicted"/>
<dbReference type="RefSeq" id="WP_256404568.1">
    <property type="nucleotide sequence ID" value="NZ_CP187151.1"/>
</dbReference>
<name>A0ABD6D164_9EURY</name>
<keyword evidence="2" id="KW-1185">Reference proteome</keyword>
<accession>A0ABD6D164</accession>
<gene>
    <name evidence="1" type="ORF">ACFSBJ_11330</name>
</gene>
<sequence>MNRRRFVLGLGALAGGGAATVGTGAFSSVEAQRNISVTVSDDADAHLGIQPTDEPSGNYVDTTSNDALAIDLTASNNNVGSGIAGGEGLNANAITEIADVFEIRNQGAQTVEVTATPLAYLETDSGAVAVLLVPQNAPDLFGFGVFYPTDGITIKELAPGEDIRFGLIGLPLSESAIDSSGISDELAISAEAV</sequence>
<dbReference type="EMBL" id="JBHUDL010000010">
    <property type="protein sequence ID" value="MFD1634315.1"/>
    <property type="molecule type" value="Genomic_DNA"/>
</dbReference>
<comment type="caution">
    <text evidence="1">The sequence shown here is derived from an EMBL/GenBank/DDBJ whole genome shotgun (WGS) entry which is preliminary data.</text>
</comment>
<organism evidence="1 2">
    <name type="scientific">Haloplanus ruber</name>
    <dbReference type="NCBI Taxonomy" id="869892"/>
    <lineage>
        <taxon>Archaea</taxon>
        <taxon>Methanobacteriati</taxon>
        <taxon>Methanobacteriota</taxon>
        <taxon>Stenosarchaea group</taxon>
        <taxon>Halobacteria</taxon>
        <taxon>Halobacteriales</taxon>
        <taxon>Haloferacaceae</taxon>
        <taxon>Haloplanus</taxon>
    </lineage>
</organism>
<reference evidence="1 2" key="1">
    <citation type="journal article" date="2019" name="Int. J. Syst. Evol. Microbiol.">
        <title>The Global Catalogue of Microorganisms (GCM) 10K type strain sequencing project: providing services to taxonomists for standard genome sequencing and annotation.</title>
        <authorList>
            <consortium name="The Broad Institute Genomics Platform"/>
            <consortium name="The Broad Institute Genome Sequencing Center for Infectious Disease"/>
            <person name="Wu L."/>
            <person name="Ma J."/>
        </authorList>
    </citation>
    <scope>NUCLEOTIDE SEQUENCE [LARGE SCALE GENOMIC DNA]</scope>
    <source>
        <strain evidence="1 2">CGMCC 1.10594</strain>
    </source>
</reference>
<evidence type="ECO:0008006" key="3">
    <source>
        <dbReference type="Google" id="ProtNLM"/>
    </source>
</evidence>
<dbReference type="InterPro" id="IPR006311">
    <property type="entry name" value="TAT_signal"/>
</dbReference>